<comment type="caution">
    <text evidence="1">The sequence shown here is derived from an EMBL/GenBank/DDBJ whole genome shotgun (WGS) entry which is preliminary data.</text>
</comment>
<evidence type="ECO:0000313" key="2">
    <source>
        <dbReference type="Proteomes" id="UP000562723"/>
    </source>
</evidence>
<gene>
    <name evidence="1" type="ORF">HNO85_19830</name>
</gene>
<accession>A0AAJ3G0K0</accession>
<proteinExistence type="predicted"/>
<evidence type="ECO:0000313" key="1">
    <source>
        <dbReference type="EMBL" id="NUT83197.1"/>
    </source>
</evidence>
<dbReference type="AlphaFoldDB" id="A0AAJ3G0K0"/>
<dbReference type="RefSeq" id="WP_175360651.1">
    <property type="nucleotide sequence ID" value="NZ_JABFMS010000043.1"/>
</dbReference>
<dbReference type="Proteomes" id="UP000562723">
    <property type="component" value="Unassembled WGS sequence"/>
</dbReference>
<reference evidence="1 2" key="1">
    <citation type="journal article" date="2020" name="Front. Plant Sci.">
        <title>Isolation of Rhizosphere Bacteria That Improve Quality and Water Stress Tolerance in Greenhouse Ornamentals.</title>
        <authorList>
            <person name="Nordstedt N.P."/>
            <person name="Jones M.L."/>
        </authorList>
    </citation>
    <scope>NUCLEOTIDE SEQUENCE [LARGE SCALE GENOMIC DNA]</scope>
    <source>
        <strain evidence="1 2">C2F7</strain>
    </source>
</reference>
<sequence length="190" mass="21372">MDTELKEKINNTQFGTEITIRGYFLDNHNISRKTGLLSGFSFASDTLEIYNTTYDKPETILLSKLADSPTGPMIEGHGPISTYGPDARNPSMREGLEAKLRSASVGQDLSLKGHFSDDSAHSMTYKKGKLKNVDWSANRLYVQDSYDKEVVVVLSEIYEVDPREVFGGRQLFNKWVLRADLDGWRLAKSV</sequence>
<protein>
    <submittedName>
        <fullName evidence="1">Uncharacterized protein</fullName>
    </submittedName>
</protein>
<dbReference type="EMBL" id="JABFMS010000043">
    <property type="protein sequence ID" value="NUT83197.1"/>
    <property type="molecule type" value="Genomic_DNA"/>
</dbReference>
<organism evidence="1 2">
    <name type="scientific">Pseudomonas brassicacearum</name>
    <dbReference type="NCBI Taxonomy" id="930166"/>
    <lineage>
        <taxon>Bacteria</taxon>
        <taxon>Pseudomonadati</taxon>
        <taxon>Pseudomonadota</taxon>
        <taxon>Gammaproteobacteria</taxon>
        <taxon>Pseudomonadales</taxon>
        <taxon>Pseudomonadaceae</taxon>
        <taxon>Pseudomonas</taxon>
    </lineage>
</organism>
<name>A0AAJ3G0K0_9PSED</name>